<organism evidence="1 2">
    <name type="scientific">Domibacillus aminovorans</name>
    <dbReference type="NCBI Taxonomy" id="29332"/>
    <lineage>
        <taxon>Bacteria</taxon>
        <taxon>Bacillati</taxon>
        <taxon>Bacillota</taxon>
        <taxon>Bacilli</taxon>
        <taxon>Bacillales</taxon>
        <taxon>Bacillaceae</taxon>
        <taxon>Domibacillus</taxon>
    </lineage>
</organism>
<evidence type="ECO:0000313" key="2">
    <source>
        <dbReference type="Proteomes" id="UP000077271"/>
    </source>
</evidence>
<dbReference type="EMBL" id="LQWZ01000033">
    <property type="protein sequence ID" value="OAH54515.1"/>
    <property type="molecule type" value="Genomic_DNA"/>
</dbReference>
<name>A0A177KNN9_9BACI</name>
<gene>
    <name evidence="1" type="ORF">AWH48_07940</name>
</gene>
<protein>
    <submittedName>
        <fullName evidence="1">Uncharacterized protein</fullName>
    </submittedName>
</protein>
<dbReference type="RefSeq" id="WP_063975160.1">
    <property type="nucleotide sequence ID" value="NZ_LQWZ01000033.1"/>
</dbReference>
<dbReference type="Proteomes" id="UP000077271">
    <property type="component" value="Unassembled WGS sequence"/>
</dbReference>
<proteinExistence type="predicted"/>
<dbReference type="AlphaFoldDB" id="A0A177KNN9"/>
<evidence type="ECO:0000313" key="1">
    <source>
        <dbReference type="EMBL" id="OAH54515.1"/>
    </source>
</evidence>
<reference evidence="1 2" key="1">
    <citation type="submission" date="2016-01" db="EMBL/GenBank/DDBJ databases">
        <title>Investigation of taxonomic status of Bacillus aminovorans.</title>
        <authorList>
            <person name="Verma A."/>
            <person name="Pal Y."/>
            <person name="Krishnamurthi S."/>
        </authorList>
    </citation>
    <scope>NUCLEOTIDE SEQUENCE [LARGE SCALE GENOMIC DNA]</scope>
    <source>
        <strain evidence="1 2">DSM 4337</strain>
    </source>
</reference>
<accession>A0A177KNN9</accession>
<sequence length="90" mass="10816">MLFFLESINEHPSVIDYSRPDFDVHNETDVEAAAHEFSVDQQFHYVGFEDLGNAYRVYFQKKKRKSLFHFKNYTYIYFALPRSNVQFYTG</sequence>
<comment type="caution">
    <text evidence="1">The sequence shown here is derived from an EMBL/GenBank/DDBJ whole genome shotgun (WGS) entry which is preliminary data.</text>
</comment>